<accession>A0A6C0CDH4</accession>
<feature type="transmembrane region" description="Helical" evidence="1">
    <location>
        <begin position="77"/>
        <end position="96"/>
    </location>
</feature>
<evidence type="ECO:0008006" key="3">
    <source>
        <dbReference type="Google" id="ProtNLM"/>
    </source>
</evidence>
<reference evidence="2" key="1">
    <citation type="journal article" date="2020" name="Nature">
        <title>Giant virus diversity and host interactions through global metagenomics.</title>
        <authorList>
            <person name="Schulz F."/>
            <person name="Roux S."/>
            <person name="Paez-Espino D."/>
            <person name="Jungbluth S."/>
            <person name="Walsh D.A."/>
            <person name="Denef V.J."/>
            <person name="McMahon K.D."/>
            <person name="Konstantinidis K.T."/>
            <person name="Eloe-Fadrosh E.A."/>
            <person name="Kyrpides N.C."/>
            <person name="Woyke T."/>
        </authorList>
    </citation>
    <scope>NUCLEOTIDE SEQUENCE</scope>
    <source>
        <strain evidence="2">GVMAG-M-3300020595-32</strain>
    </source>
</reference>
<dbReference type="PANTHER" id="PTHR34368:SF1">
    <property type="entry name" value="OS01G0962200 PROTEIN"/>
    <property type="match status" value="1"/>
</dbReference>
<dbReference type="EMBL" id="MN739400">
    <property type="protein sequence ID" value="QHT02796.1"/>
    <property type="molecule type" value="Genomic_DNA"/>
</dbReference>
<feature type="transmembrane region" description="Helical" evidence="1">
    <location>
        <begin position="154"/>
        <end position="171"/>
    </location>
</feature>
<proteinExistence type="predicted"/>
<dbReference type="PANTHER" id="PTHR34368">
    <property type="entry name" value="OS01G0962200 PROTEIN"/>
    <property type="match status" value="1"/>
</dbReference>
<dbReference type="AlphaFoldDB" id="A0A6C0CDH4"/>
<name>A0A6C0CDH4_9ZZZZ</name>
<organism evidence="2">
    <name type="scientific">viral metagenome</name>
    <dbReference type="NCBI Taxonomy" id="1070528"/>
    <lineage>
        <taxon>unclassified sequences</taxon>
        <taxon>metagenomes</taxon>
        <taxon>organismal metagenomes</taxon>
    </lineage>
</organism>
<feature type="transmembrane region" description="Helical" evidence="1">
    <location>
        <begin position="183"/>
        <end position="201"/>
    </location>
</feature>
<evidence type="ECO:0000313" key="2">
    <source>
        <dbReference type="EMBL" id="QHT02796.1"/>
    </source>
</evidence>
<feature type="transmembrane region" description="Helical" evidence="1">
    <location>
        <begin position="124"/>
        <end position="142"/>
    </location>
</feature>
<protein>
    <recommendedName>
        <fullName evidence="3">Ceramidase</fullName>
    </recommendedName>
</protein>
<evidence type="ECO:0000256" key="1">
    <source>
        <dbReference type="SAM" id="Phobius"/>
    </source>
</evidence>
<feature type="transmembrane region" description="Helical" evidence="1">
    <location>
        <begin position="54"/>
        <end position="71"/>
    </location>
</feature>
<feature type="transmembrane region" description="Helical" evidence="1">
    <location>
        <begin position="103"/>
        <end position="118"/>
    </location>
</feature>
<keyword evidence="1" id="KW-0472">Membrane</keyword>
<sequence>MNKIPLPKGYHNFSDKRRLVGLPNAMNVLSNLFIIIPVIYLLKHKTENNTNNNLLIIHITLLSLASAYYHYNPTDKSIFWDILMIATLSIIVLNIINEYKCGILFYILGILSVVYWKQTGDIRLYLLILIGVPIIFFLKYYDNEDEDANGVKKNLYIILFFTVLYRFVEYYDHQIYKLTNNMISGHTLKHIFAGFSILYIVKLLKEDNKI</sequence>
<keyword evidence="1" id="KW-1133">Transmembrane helix</keyword>
<keyword evidence="1" id="KW-0812">Transmembrane</keyword>
<feature type="transmembrane region" description="Helical" evidence="1">
    <location>
        <begin position="20"/>
        <end position="42"/>
    </location>
</feature>